<gene>
    <name evidence="6" type="ORF">LODBEIA_P13740</name>
</gene>
<sequence>MFRSLLRPAARLSSFATPASSPFIRRFALSAPRFLKVDKDSHAYPYLHEKKPIAQKFTEEHEYVNLYDDDSAFLGITQYAAQALGDVTFVELPEIGERVEKGDTIGSVESVKSASEIYSPVSGEVVGVNEQLESEPGLLNDDPEGEGWIAHIKLDNKEEILSGEGLLTKEDYSKSLEED</sequence>
<dbReference type="Gene3D" id="2.40.50.100">
    <property type="match status" value="1"/>
</dbReference>
<evidence type="ECO:0000313" key="7">
    <source>
        <dbReference type="Proteomes" id="UP001497383"/>
    </source>
</evidence>
<comment type="similarity">
    <text evidence="1 4">Belongs to the GcvH family.</text>
</comment>
<proteinExistence type="inferred from homology"/>
<dbReference type="PROSITE" id="PS00189">
    <property type="entry name" value="LIPOYL"/>
    <property type="match status" value="1"/>
</dbReference>
<keyword evidence="4" id="KW-0496">Mitochondrion</keyword>
<evidence type="ECO:0000313" key="6">
    <source>
        <dbReference type="EMBL" id="CAK9436852.1"/>
    </source>
</evidence>
<evidence type="ECO:0000259" key="5">
    <source>
        <dbReference type="PROSITE" id="PS50968"/>
    </source>
</evidence>
<evidence type="ECO:0000256" key="4">
    <source>
        <dbReference type="RuleBase" id="RU364055"/>
    </source>
</evidence>
<dbReference type="InterPro" id="IPR017453">
    <property type="entry name" value="GCV_H_sub"/>
</dbReference>
<dbReference type="PROSITE" id="PS50968">
    <property type="entry name" value="BIOTINYL_LIPOYL"/>
    <property type="match status" value="1"/>
</dbReference>
<name>A0ABP0ZG51_9ASCO</name>
<dbReference type="InterPro" id="IPR002930">
    <property type="entry name" value="GCV_H"/>
</dbReference>
<evidence type="ECO:0000256" key="1">
    <source>
        <dbReference type="ARBA" id="ARBA00009249"/>
    </source>
</evidence>
<comment type="subcellular location">
    <subcellularLocation>
        <location evidence="4">Mitochondrion</location>
    </subcellularLocation>
</comment>
<evidence type="ECO:0000256" key="3">
    <source>
        <dbReference type="ARBA" id="ARBA00022946"/>
    </source>
</evidence>
<dbReference type="InterPro" id="IPR000089">
    <property type="entry name" value="Biotin_lipoyl"/>
</dbReference>
<dbReference type="HAMAP" id="MF_00272">
    <property type="entry name" value="GcvH"/>
    <property type="match status" value="1"/>
</dbReference>
<dbReference type="Pfam" id="PF01597">
    <property type="entry name" value="GCV_H"/>
    <property type="match status" value="1"/>
</dbReference>
<protein>
    <recommendedName>
        <fullName evidence="4">Glycine cleavage system H protein</fullName>
    </recommendedName>
</protein>
<dbReference type="EMBL" id="OZ022406">
    <property type="protein sequence ID" value="CAK9436852.1"/>
    <property type="molecule type" value="Genomic_DNA"/>
</dbReference>
<keyword evidence="7" id="KW-1185">Reference proteome</keyword>
<dbReference type="InterPro" id="IPR033753">
    <property type="entry name" value="GCV_H/Fam206"/>
</dbReference>
<dbReference type="SUPFAM" id="SSF51230">
    <property type="entry name" value="Single hybrid motif"/>
    <property type="match status" value="1"/>
</dbReference>
<dbReference type="GeneID" id="92206570"/>
<evidence type="ECO:0000256" key="2">
    <source>
        <dbReference type="ARBA" id="ARBA00022823"/>
    </source>
</evidence>
<dbReference type="RefSeq" id="XP_066828312.1">
    <property type="nucleotide sequence ID" value="XM_066971255.1"/>
</dbReference>
<dbReference type="InterPro" id="IPR003016">
    <property type="entry name" value="2-oxoA_DH_lipoyl-BS"/>
</dbReference>
<dbReference type="PANTHER" id="PTHR11715">
    <property type="entry name" value="GLYCINE CLEAVAGE SYSTEM H PROTEIN"/>
    <property type="match status" value="1"/>
</dbReference>
<keyword evidence="2 4" id="KW-0450">Lipoyl</keyword>
<accession>A0ABP0ZG51</accession>
<keyword evidence="3 4" id="KW-0809">Transit peptide</keyword>
<reference evidence="6 7" key="1">
    <citation type="submission" date="2024-03" db="EMBL/GenBank/DDBJ databases">
        <authorList>
            <person name="Brejova B."/>
        </authorList>
    </citation>
    <scope>NUCLEOTIDE SEQUENCE [LARGE SCALE GENOMIC DNA]</scope>
    <source>
        <strain evidence="6 7">CBS 14171</strain>
    </source>
</reference>
<comment type="subunit">
    <text evidence="4">The glycine cleavage system is composed of four proteins: P, T, L and H.</text>
</comment>
<comment type="function">
    <text evidence="4">The H protein shuttles the methylamine group of glycine from the P protein to the T protein.</text>
</comment>
<dbReference type="InterPro" id="IPR011053">
    <property type="entry name" value="Single_hybrid_motif"/>
</dbReference>
<dbReference type="PANTHER" id="PTHR11715:SF3">
    <property type="entry name" value="GLYCINE CLEAVAGE SYSTEM H PROTEIN-RELATED"/>
    <property type="match status" value="1"/>
</dbReference>
<dbReference type="NCBIfam" id="NF002270">
    <property type="entry name" value="PRK01202.1"/>
    <property type="match status" value="1"/>
</dbReference>
<dbReference type="NCBIfam" id="TIGR00527">
    <property type="entry name" value="gcvH"/>
    <property type="match status" value="1"/>
</dbReference>
<dbReference type="Proteomes" id="UP001497383">
    <property type="component" value="Chromosome 2"/>
</dbReference>
<feature type="domain" description="Lipoyl-binding" evidence="5">
    <location>
        <begin position="71"/>
        <end position="153"/>
    </location>
</feature>
<organism evidence="6 7">
    <name type="scientific">Lodderomyces beijingensis</name>
    <dbReference type="NCBI Taxonomy" id="1775926"/>
    <lineage>
        <taxon>Eukaryota</taxon>
        <taxon>Fungi</taxon>
        <taxon>Dikarya</taxon>
        <taxon>Ascomycota</taxon>
        <taxon>Saccharomycotina</taxon>
        <taxon>Pichiomycetes</taxon>
        <taxon>Debaryomycetaceae</taxon>
        <taxon>Candida/Lodderomyces clade</taxon>
        <taxon>Lodderomyces</taxon>
    </lineage>
</organism>
<dbReference type="CDD" id="cd06848">
    <property type="entry name" value="GCS_H"/>
    <property type="match status" value="1"/>
</dbReference>
<comment type="cofactor">
    <cofactor evidence="4">
        <name>(R)-lipoate</name>
        <dbReference type="ChEBI" id="CHEBI:83088"/>
    </cofactor>
    <text evidence="4">Binds 1 lipoyl cofactor covalently.</text>
</comment>